<evidence type="ECO:0000313" key="6">
    <source>
        <dbReference type="Proteomes" id="UP000830055"/>
    </source>
</evidence>
<evidence type="ECO:0000259" key="4">
    <source>
        <dbReference type="SMART" id="SM00479"/>
    </source>
</evidence>
<dbReference type="CDD" id="cd06127">
    <property type="entry name" value="DEDDh"/>
    <property type="match status" value="1"/>
</dbReference>
<protein>
    <submittedName>
        <fullName evidence="5">DNA polymerase III subunit epsilon</fullName>
    </submittedName>
</protein>
<evidence type="ECO:0000313" key="5">
    <source>
        <dbReference type="EMBL" id="BDD86394.1"/>
    </source>
</evidence>
<dbReference type="InterPro" id="IPR036397">
    <property type="entry name" value="RNaseH_sf"/>
</dbReference>
<dbReference type="InterPro" id="IPR012337">
    <property type="entry name" value="RNaseH-like_sf"/>
</dbReference>
<accession>A0ABM7W649</accession>
<dbReference type="SMART" id="SM00479">
    <property type="entry name" value="EXOIII"/>
    <property type="match status" value="1"/>
</dbReference>
<organism evidence="5 6">
    <name type="scientific">Desulfofustis limnaeus</name>
    <dbReference type="NCBI Taxonomy" id="2740163"/>
    <lineage>
        <taxon>Bacteria</taxon>
        <taxon>Pseudomonadati</taxon>
        <taxon>Thermodesulfobacteriota</taxon>
        <taxon>Desulfobulbia</taxon>
        <taxon>Desulfobulbales</taxon>
        <taxon>Desulfocapsaceae</taxon>
        <taxon>Desulfofustis</taxon>
    </lineage>
</organism>
<gene>
    <name evidence="5" type="ORF">DPPLL_07590</name>
</gene>
<evidence type="ECO:0000256" key="1">
    <source>
        <dbReference type="ARBA" id="ARBA00022722"/>
    </source>
</evidence>
<dbReference type="Proteomes" id="UP000830055">
    <property type="component" value="Chromosome"/>
</dbReference>
<keyword evidence="6" id="KW-1185">Reference proteome</keyword>
<sequence length="232" mass="27023">MYWLNPRTWFRRPHPWLVENQRHFAEFVQSRSLADYSFVAFDTELTGLDRRRDEIISLGAVRINRLQIDLSDTFYQVVRPRSLARTGSTVIHRLTPGQLENAPYLEDVILDFVQFVGTSLIVGHYVDLDMFFLNRATWSHLGGVLSNPGVDTMRLAHGFSRRQRGYFSHDVTPESYRLADLSTRFGLPRYTSHDAFQDAVQTACLFLWLIKKFRAGGIETLKDLYRAGHYRF</sequence>
<dbReference type="PANTHER" id="PTHR30231:SF4">
    <property type="entry name" value="PROTEIN NEN2"/>
    <property type="match status" value="1"/>
</dbReference>
<keyword evidence="1" id="KW-0540">Nuclease</keyword>
<proteinExistence type="predicted"/>
<feature type="domain" description="Exonuclease" evidence="4">
    <location>
        <begin position="37"/>
        <end position="215"/>
    </location>
</feature>
<name>A0ABM7W649_9BACT</name>
<dbReference type="PANTHER" id="PTHR30231">
    <property type="entry name" value="DNA POLYMERASE III SUBUNIT EPSILON"/>
    <property type="match status" value="1"/>
</dbReference>
<dbReference type="EMBL" id="AP025516">
    <property type="protein sequence ID" value="BDD86394.1"/>
    <property type="molecule type" value="Genomic_DNA"/>
</dbReference>
<keyword evidence="3" id="KW-0269">Exonuclease</keyword>
<evidence type="ECO:0000256" key="2">
    <source>
        <dbReference type="ARBA" id="ARBA00022801"/>
    </source>
</evidence>
<dbReference type="InterPro" id="IPR013520">
    <property type="entry name" value="Ribonucl_H"/>
</dbReference>
<evidence type="ECO:0000256" key="3">
    <source>
        <dbReference type="ARBA" id="ARBA00022839"/>
    </source>
</evidence>
<keyword evidence="2" id="KW-0378">Hydrolase</keyword>
<dbReference type="Pfam" id="PF00929">
    <property type="entry name" value="RNase_T"/>
    <property type="match status" value="1"/>
</dbReference>
<dbReference type="RefSeq" id="WP_284153485.1">
    <property type="nucleotide sequence ID" value="NZ_AP025516.1"/>
</dbReference>
<dbReference type="SUPFAM" id="SSF53098">
    <property type="entry name" value="Ribonuclease H-like"/>
    <property type="match status" value="1"/>
</dbReference>
<dbReference type="Gene3D" id="3.30.420.10">
    <property type="entry name" value="Ribonuclease H-like superfamily/Ribonuclease H"/>
    <property type="match status" value="1"/>
</dbReference>
<reference evidence="5 6" key="1">
    <citation type="submission" date="2022-01" db="EMBL/GenBank/DDBJ databases">
        <title>Desulfofustis limnae sp. nov., a novel mesophilic sulfate-reducing bacterium isolated from marsh soil.</title>
        <authorList>
            <person name="Watanabe M."/>
            <person name="Takahashi A."/>
            <person name="Kojima H."/>
            <person name="Fukui M."/>
        </authorList>
    </citation>
    <scope>NUCLEOTIDE SEQUENCE [LARGE SCALE GENOMIC DNA]</scope>
    <source>
        <strain evidence="5 6">PPLL</strain>
    </source>
</reference>